<feature type="chain" id="PRO_5011492769" evidence="1">
    <location>
        <begin position="26"/>
        <end position="460"/>
    </location>
</feature>
<dbReference type="InterPro" id="IPR046450">
    <property type="entry name" value="PA_dom_sf"/>
</dbReference>
<dbReference type="SUPFAM" id="SSF52025">
    <property type="entry name" value="PA domain"/>
    <property type="match status" value="1"/>
</dbReference>
<dbReference type="Gene3D" id="3.50.30.30">
    <property type="match status" value="1"/>
</dbReference>
<evidence type="ECO:0000313" key="4">
    <source>
        <dbReference type="EMBL" id="SFG03078.1"/>
    </source>
</evidence>
<feature type="signal peptide" evidence="1">
    <location>
        <begin position="1"/>
        <end position="25"/>
    </location>
</feature>
<dbReference type="Pfam" id="PF02225">
    <property type="entry name" value="PA"/>
    <property type="match status" value="1"/>
</dbReference>
<reference evidence="4 5" key="1">
    <citation type="submission" date="2016-10" db="EMBL/GenBank/DDBJ databases">
        <authorList>
            <person name="de Groot N.N."/>
        </authorList>
    </citation>
    <scope>NUCLEOTIDE SEQUENCE [LARGE SCALE GENOMIC DNA]</scope>
    <source>
        <strain evidence="4 5">DSM 44945</strain>
    </source>
</reference>
<sequence>MFRRFRMVGTLVLIALLALASTAYAVPSVPLHTQEFSKKVNAERIYQHAAKLADRDDARIAGFEGERRAADYIEQELKKYGLKVERQVFPFLAFLDRGSEVQVVEPEPKSLDSLTMSYSPATPEEGLRAELVYAGLGSEEEFAQVDAKGKIALIKRGEYTFFEKTQNAAKAGAVGAIIFNNTSGNINGTLSEPTDIPAVSLSDVEGEALKELLEQGEKVIVTMKVDTVMENSHSQNVIGTIPGKKGGPFKERKTIVVGAHYDGVDTPAANDNASGTATLLELARVLSKKPMFHDVKVIFFGAEEAGLVGSTHYVESLDPREIADIAAMINMDMVGVGDTMGVMTAEEGAESFVADLAEEYIRAYGHPYRRTVSDRSDHAPFEAAGIPVAFLNYGPDPNYHTDGDTVDKLSKENLYNMGVLVTTLTHNIANDRNLPERGAVFSAKGLKGEKRFHNPEFANR</sequence>
<feature type="domain" description="PA" evidence="2">
    <location>
        <begin position="129"/>
        <end position="209"/>
    </location>
</feature>
<dbReference type="RefSeq" id="WP_092038001.1">
    <property type="nucleotide sequence ID" value="NZ_FOOK01000013.1"/>
</dbReference>
<dbReference type="PANTHER" id="PTHR12147">
    <property type="entry name" value="METALLOPEPTIDASE M28 FAMILY MEMBER"/>
    <property type="match status" value="1"/>
</dbReference>
<dbReference type="Proteomes" id="UP000198661">
    <property type="component" value="Unassembled WGS sequence"/>
</dbReference>
<dbReference type="GO" id="GO:0006508">
    <property type="term" value="P:proteolysis"/>
    <property type="evidence" value="ECO:0007669"/>
    <property type="project" value="InterPro"/>
</dbReference>
<dbReference type="SUPFAM" id="SSF53187">
    <property type="entry name" value="Zn-dependent exopeptidases"/>
    <property type="match status" value="1"/>
</dbReference>
<dbReference type="InterPro" id="IPR003137">
    <property type="entry name" value="PA_domain"/>
</dbReference>
<dbReference type="GO" id="GO:0008235">
    <property type="term" value="F:metalloexopeptidase activity"/>
    <property type="evidence" value="ECO:0007669"/>
    <property type="project" value="InterPro"/>
</dbReference>
<dbReference type="GO" id="GO:0004180">
    <property type="term" value="F:carboxypeptidase activity"/>
    <property type="evidence" value="ECO:0007669"/>
    <property type="project" value="UniProtKB-KW"/>
</dbReference>
<dbReference type="SMR" id="A0A1I2NHL1"/>
<evidence type="ECO:0000256" key="1">
    <source>
        <dbReference type="SAM" id="SignalP"/>
    </source>
</evidence>
<dbReference type="InterPro" id="IPR045175">
    <property type="entry name" value="M28_fam"/>
</dbReference>
<dbReference type="OrthoDB" id="9762302at2"/>
<organism evidence="4 5">
    <name type="scientific">Planifilum fulgidum</name>
    <dbReference type="NCBI Taxonomy" id="201973"/>
    <lineage>
        <taxon>Bacteria</taxon>
        <taxon>Bacillati</taxon>
        <taxon>Bacillota</taxon>
        <taxon>Bacilli</taxon>
        <taxon>Bacillales</taxon>
        <taxon>Thermoactinomycetaceae</taxon>
        <taxon>Planifilum</taxon>
    </lineage>
</organism>
<proteinExistence type="predicted"/>
<dbReference type="STRING" id="201973.SAMN04488025_1137"/>
<dbReference type="InterPro" id="IPR007484">
    <property type="entry name" value="Peptidase_M28"/>
</dbReference>
<evidence type="ECO:0000259" key="2">
    <source>
        <dbReference type="Pfam" id="PF02225"/>
    </source>
</evidence>
<protein>
    <submittedName>
        <fullName evidence="4">Zn-dependent amino-or carboxypeptidase, M28 family</fullName>
    </submittedName>
</protein>
<dbReference type="CDD" id="cd02133">
    <property type="entry name" value="PA_C5a_like"/>
    <property type="match status" value="1"/>
</dbReference>
<dbReference type="AlphaFoldDB" id="A0A1I2NHL1"/>
<name>A0A1I2NHL1_9BACL</name>
<accession>A0A1I2NHL1</accession>
<evidence type="ECO:0000313" key="5">
    <source>
        <dbReference type="Proteomes" id="UP000198661"/>
    </source>
</evidence>
<gene>
    <name evidence="4" type="ORF">SAMN04488025_1137</name>
</gene>
<dbReference type="Pfam" id="PF04389">
    <property type="entry name" value="Peptidase_M28"/>
    <property type="match status" value="1"/>
</dbReference>
<evidence type="ECO:0000259" key="3">
    <source>
        <dbReference type="Pfam" id="PF04389"/>
    </source>
</evidence>
<dbReference type="PANTHER" id="PTHR12147:SF26">
    <property type="entry name" value="PEPTIDASE M28 DOMAIN-CONTAINING PROTEIN"/>
    <property type="match status" value="1"/>
</dbReference>
<keyword evidence="4" id="KW-0378">Hydrolase</keyword>
<keyword evidence="4" id="KW-0645">Protease</keyword>
<keyword evidence="5" id="KW-1185">Reference proteome</keyword>
<keyword evidence="1" id="KW-0732">Signal</keyword>
<feature type="domain" description="Peptidase M28" evidence="3">
    <location>
        <begin position="236"/>
        <end position="422"/>
    </location>
</feature>
<dbReference type="EMBL" id="FOOK01000013">
    <property type="protein sequence ID" value="SFG03078.1"/>
    <property type="molecule type" value="Genomic_DNA"/>
</dbReference>
<dbReference type="Gene3D" id="3.40.630.10">
    <property type="entry name" value="Zn peptidases"/>
    <property type="match status" value="1"/>
</dbReference>
<keyword evidence="4" id="KW-0121">Carboxypeptidase</keyword>